<sequence>MAPESQKKNASAAAQRLTLPRQGCPCPSGRQFAPIAPRVSESLIASKTCGMQAILSHLRQTTLMLAVGLTMRSQSLPRRVRVGAGPLPREMSPLPLPPSLFCPGAEPGQRVDSSKAIGHRPARGKTGGFVLRSPLRADKDGRIKTGDPSLFRVQSWAPSRAELRPPRPKYQPLSGWTPPTSQPRTWSLVPTLICLAPSQVALCA</sequence>
<dbReference type="Proteomes" id="UP001172102">
    <property type="component" value="Unassembled WGS sequence"/>
</dbReference>
<proteinExistence type="predicted"/>
<gene>
    <name evidence="2" type="ORF">B0H67DRAFT_91751</name>
</gene>
<organism evidence="2 3">
    <name type="scientific">Lasiosphaeris hirsuta</name>
    <dbReference type="NCBI Taxonomy" id="260670"/>
    <lineage>
        <taxon>Eukaryota</taxon>
        <taxon>Fungi</taxon>
        <taxon>Dikarya</taxon>
        <taxon>Ascomycota</taxon>
        <taxon>Pezizomycotina</taxon>
        <taxon>Sordariomycetes</taxon>
        <taxon>Sordariomycetidae</taxon>
        <taxon>Sordariales</taxon>
        <taxon>Lasiosphaeriaceae</taxon>
        <taxon>Lasiosphaeris</taxon>
    </lineage>
</organism>
<protein>
    <submittedName>
        <fullName evidence="2">Uncharacterized protein</fullName>
    </submittedName>
</protein>
<name>A0AA40BCZ2_9PEZI</name>
<keyword evidence="3" id="KW-1185">Reference proteome</keyword>
<accession>A0AA40BCZ2</accession>
<dbReference type="AlphaFoldDB" id="A0AA40BCZ2"/>
<feature type="region of interest" description="Disordered" evidence="1">
    <location>
        <begin position="107"/>
        <end position="146"/>
    </location>
</feature>
<comment type="caution">
    <text evidence="2">The sequence shown here is derived from an EMBL/GenBank/DDBJ whole genome shotgun (WGS) entry which is preliminary data.</text>
</comment>
<evidence type="ECO:0000313" key="3">
    <source>
        <dbReference type="Proteomes" id="UP001172102"/>
    </source>
</evidence>
<reference evidence="2" key="1">
    <citation type="submission" date="2023-06" db="EMBL/GenBank/DDBJ databases">
        <title>Genome-scale phylogeny and comparative genomics of the fungal order Sordariales.</title>
        <authorList>
            <consortium name="Lawrence Berkeley National Laboratory"/>
            <person name="Hensen N."/>
            <person name="Bonometti L."/>
            <person name="Westerberg I."/>
            <person name="Brannstrom I.O."/>
            <person name="Guillou S."/>
            <person name="Cros-Aarteil S."/>
            <person name="Calhoun S."/>
            <person name="Haridas S."/>
            <person name="Kuo A."/>
            <person name="Mondo S."/>
            <person name="Pangilinan J."/>
            <person name="Riley R."/>
            <person name="Labutti K."/>
            <person name="Andreopoulos B."/>
            <person name="Lipzen A."/>
            <person name="Chen C."/>
            <person name="Yanf M."/>
            <person name="Daum C."/>
            <person name="Ng V."/>
            <person name="Clum A."/>
            <person name="Steindorff A."/>
            <person name="Ohm R."/>
            <person name="Martin F."/>
            <person name="Silar P."/>
            <person name="Natvig D."/>
            <person name="Lalanne C."/>
            <person name="Gautier V."/>
            <person name="Ament-Velasquez S.L."/>
            <person name="Kruys A."/>
            <person name="Hutchinson M.I."/>
            <person name="Powell A.J."/>
            <person name="Barry K."/>
            <person name="Miller A.N."/>
            <person name="Grigoriev I.V."/>
            <person name="Debuchy R."/>
            <person name="Gladieux P."/>
            <person name="Thoren M.H."/>
            <person name="Johannesson H."/>
        </authorList>
    </citation>
    <scope>NUCLEOTIDE SEQUENCE</scope>
    <source>
        <strain evidence="2">SMH4607-1</strain>
    </source>
</reference>
<evidence type="ECO:0000313" key="2">
    <source>
        <dbReference type="EMBL" id="KAK0731968.1"/>
    </source>
</evidence>
<evidence type="ECO:0000256" key="1">
    <source>
        <dbReference type="SAM" id="MobiDB-lite"/>
    </source>
</evidence>
<dbReference type="EMBL" id="JAUKUA010000001">
    <property type="protein sequence ID" value="KAK0731968.1"/>
    <property type="molecule type" value="Genomic_DNA"/>
</dbReference>
<feature type="compositionally biased region" description="Basic and acidic residues" evidence="1">
    <location>
        <begin position="135"/>
        <end position="145"/>
    </location>
</feature>